<sequence>MSLTPISHLRDEAISLYEAYGSYLGAAVELHRRYSYLAKPNQLRSYIKTEVKSIEPDYEAIEETVRLAKNYQRVQDENRIKNKSFREYARIENAVAAYNEALLSELKQLGSSLRDCDYEEW</sequence>
<evidence type="ECO:0000313" key="2">
    <source>
        <dbReference type="Proteomes" id="UP000263517"/>
    </source>
</evidence>
<name>A0A350PA72_9ALTE</name>
<proteinExistence type="predicted"/>
<gene>
    <name evidence="1" type="ORF">DCW74_20925</name>
</gene>
<dbReference type="AlphaFoldDB" id="A0A350PA72"/>
<dbReference type="Proteomes" id="UP000263517">
    <property type="component" value="Unassembled WGS sequence"/>
</dbReference>
<protein>
    <submittedName>
        <fullName evidence="1">Uncharacterized protein</fullName>
    </submittedName>
</protein>
<organism evidence="1 2">
    <name type="scientific">Alteromonas australica</name>
    <dbReference type="NCBI Taxonomy" id="589873"/>
    <lineage>
        <taxon>Bacteria</taxon>
        <taxon>Pseudomonadati</taxon>
        <taxon>Pseudomonadota</taxon>
        <taxon>Gammaproteobacteria</taxon>
        <taxon>Alteromonadales</taxon>
        <taxon>Alteromonadaceae</taxon>
        <taxon>Alteromonas/Salinimonas group</taxon>
        <taxon>Alteromonas</taxon>
    </lineage>
</organism>
<feature type="non-terminal residue" evidence="1">
    <location>
        <position position="121"/>
    </location>
</feature>
<accession>A0A350PA72</accession>
<dbReference type="EMBL" id="DNAN01000732">
    <property type="protein sequence ID" value="HAW78189.1"/>
    <property type="molecule type" value="Genomic_DNA"/>
</dbReference>
<reference evidence="1 2" key="1">
    <citation type="journal article" date="2018" name="Nat. Biotechnol.">
        <title>A standardized bacterial taxonomy based on genome phylogeny substantially revises the tree of life.</title>
        <authorList>
            <person name="Parks D.H."/>
            <person name="Chuvochina M."/>
            <person name="Waite D.W."/>
            <person name="Rinke C."/>
            <person name="Skarshewski A."/>
            <person name="Chaumeil P.A."/>
            <person name="Hugenholtz P."/>
        </authorList>
    </citation>
    <scope>NUCLEOTIDE SEQUENCE [LARGE SCALE GENOMIC DNA]</scope>
    <source>
        <strain evidence="1">UBA11978</strain>
    </source>
</reference>
<evidence type="ECO:0000313" key="1">
    <source>
        <dbReference type="EMBL" id="HAW78189.1"/>
    </source>
</evidence>
<comment type="caution">
    <text evidence="1">The sequence shown here is derived from an EMBL/GenBank/DDBJ whole genome shotgun (WGS) entry which is preliminary data.</text>
</comment>